<dbReference type="InterPro" id="IPR050109">
    <property type="entry name" value="HTH-type_TetR-like_transc_reg"/>
</dbReference>
<dbReference type="Pfam" id="PF00440">
    <property type="entry name" value="TetR_N"/>
    <property type="match status" value="1"/>
</dbReference>
<dbReference type="Proteomes" id="UP000289562">
    <property type="component" value="Unassembled WGS sequence"/>
</dbReference>
<accession>A0A132P687</accession>
<evidence type="ECO:0000313" key="11">
    <source>
        <dbReference type="Proteomes" id="UP000070452"/>
    </source>
</evidence>
<keyword evidence="1" id="KW-0805">Transcription regulation</keyword>
<dbReference type="Proteomes" id="UP000194737">
    <property type="component" value="Unassembled WGS sequence"/>
</dbReference>
<dbReference type="InterPro" id="IPR001647">
    <property type="entry name" value="HTH_TetR"/>
</dbReference>
<gene>
    <name evidence="9" type="ORF">A5804_002534</name>
    <name evidence="6" type="ORF">AWT83_04840</name>
    <name evidence="10" type="ORF">CYQ77_03530</name>
    <name evidence="7" type="ORF">M3X98_10270</name>
    <name evidence="8" type="ORF">P6Z85_04780</name>
</gene>
<evidence type="ECO:0000313" key="8">
    <source>
        <dbReference type="EMBL" id="MDT2369500.1"/>
    </source>
</evidence>
<evidence type="ECO:0000313" key="13">
    <source>
        <dbReference type="Proteomes" id="UP000289562"/>
    </source>
</evidence>
<reference evidence="8" key="5">
    <citation type="submission" date="2023-03" db="EMBL/GenBank/DDBJ databases">
        <authorList>
            <person name="Shen W."/>
            <person name="Cai J."/>
        </authorList>
    </citation>
    <scope>NUCLEOTIDE SEQUENCE</scope>
    <source>
        <strain evidence="8">B1010-2</strain>
    </source>
</reference>
<evidence type="ECO:0000313" key="10">
    <source>
        <dbReference type="EMBL" id="RXU90779.1"/>
    </source>
</evidence>
<feature type="DNA-binding region" description="H-T-H motif" evidence="4">
    <location>
        <begin position="28"/>
        <end position="47"/>
    </location>
</feature>
<dbReference type="InterPro" id="IPR009057">
    <property type="entry name" value="Homeodomain-like_sf"/>
</dbReference>
<sequence>MEIKLSQAIIIQAAFDILAETQALSQLSMRNIANRIHVQAPALYWYFKNKQQLLQKMAETMEDELALPDPTLPWNEQLLQYMENYYDLYTRFPCGAELEINTVPAFPSRLEHLEQMIQLLVREGFSVTQSHQAIASLHNLLIGQLMDQQHEQQLRQKIMDGNEFLKETVLFMRNYVVENQLEGFKESMQSHAELNEKALFLTSAQTYIEGLCQQNKRRENEQ</sequence>
<evidence type="ECO:0000313" key="9">
    <source>
        <dbReference type="EMBL" id="OTO01014.1"/>
    </source>
</evidence>
<dbReference type="Proteomes" id="UP001260956">
    <property type="component" value="Unassembled WGS sequence"/>
</dbReference>
<dbReference type="PROSITE" id="PS50977">
    <property type="entry name" value="HTH_TETR_2"/>
    <property type="match status" value="1"/>
</dbReference>
<dbReference type="InterPro" id="IPR004111">
    <property type="entry name" value="Repressor_TetR_C"/>
</dbReference>
<evidence type="ECO:0000259" key="5">
    <source>
        <dbReference type="PROSITE" id="PS50977"/>
    </source>
</evidence>
<dbReference type="GO" id="GO:0000976">
    <property type="term" value="F:transcription cis-regulatory region binding"/>
    <property type="evidence" value="ECO:0007669"/>
    <property type="project" value="TreeGrafter"/>
</dbReference>
<evidence type="ECO:0000256" key="3">
    <source>
        <dbReference type="ARBA" id="ARBA00023163"/>
    </source>
</evidence>
<keyword evidence="2 4" id="KW-0238">DNA-binding</keyword>
<dbReference type="Gene3D" id="1.10.357.10">
    <property type="entry name" value="Tetracycline Repressor, domain 2"/>
    <property type="match status" value="1"/>
</dbReference>
<evidence type="ECO:0000256" key="1">
    <source>
        <dbReference type="ARBA" id="ARBA00023015"/>
    </source>
</evidence>
<reference evidence="6 11" key="1">
    <citation type="submission" date="2016-01" db="EMBL/GenBank/DDBJ databases">
        <title>Molecular Mechanisms for transfer of large genomic segments between Enterococcus faecium strains.</title>
        <authorList>
            <person name="Garcia-Solache M.A."/>
            <person name="Lebreton F."/>
            <person name="Mclaughlin R.E."/>
            <person name="Whiteaker J.D."/>
            <person name="Gilmore M.S."/>
            <person name="Rice L.B."/>
        </authorList>
    </citation>
    <scope>NUCLEOTIDE SEQUENCE [LARGE SCALE GENOMIC DNA]</scope>
    <source>
        <strain evidence="6 11">D344RRF x C68</strain>
    </source>
</reference>
<dbReference type="Pfam" id="PF02909">
    <property type="entry name" value="TetR_C_1"/>
    <property type="match status" value="1"/>
</dbReference>
<dbReference type="AlphaFoldDB" id="A0A132P687"/>
<dbReference type="Proteomes" id="UP001141166">
    <property type="component" value="Unassembled WGS sequence"/>
</dbReference>
<dbReference type="EMBL" id="LRHK01000001">
    <property type="protein sequence ID" value="KWX17834.1"/>
    <property type="molecule type" value="Genomic_DNA"/>
</dbReference>
<dbReference type="EMBL" id="JAMWMK010000017">
    <property type="protein sequence ID" value="MDC4248425.1"/>
    <property type="molecule type" value="Genomic_DNA"/>
</dbReference>
<keyword evidence="3" id="KW-0804">Transcription</keyword>
<comment type="caution">
    <text evidence="6">The sequence shown here is derived from an EMBL/GenBank/DDBJ whole genome shotgun (WGS) entry which is preliminary data.</text>
</comment>
<dbReference type="PANTHER" id="PTHR30055">
    <property type="entry name" value="HTH-TYPE TRANSCRIPTIONAL REGULATOR RUTR"/>
    <property type="match status" value="1"/>
</dbReference>
<feature type="domain" description="HTH tetR-type" evidence="5">
    <location>
        <begin position="4"/>
        <end position="65"/>
    </location>
</feature>
<dbReference type="EMBL" id="JARPTX010000011">
    <property type="protein sequence ID" value="MDT2369500.1"/>
    <property type="molecule type" value="Genomic_DNA"/>
</dbReference>
<name>A0A132P687_ENTFC</name>
<dbReference type="GO" id="GO:0003700">
    <property type="term" value="F:DNA-binding transcription factor activity"/>
    <property type="evidence" value="ECO:0007669"/>
    <property type="project" value="TreeGrafter"/>
</dbReference>
<reference evidence="7" key="4">
    <citation type="submission" date="2022-05" db="EMBL/GenBank/DDBJ databases">
        <title>Draft genome sequences of Clostridium perfringens strains isolated from Peru.</title>
        <authorList>
            <person name="Hurtado R."/>
            <person name="Lima L."/>
            <person name="Sousa T."/>
            <person name="Jaiswal A.K."/>
            <person name="Tiwari S."/>
            <person name="Maturrano L."/>
            <person name="Brenig B."/>
            <person name="Azevedo V."/>
        </authorList>
    </citation>
    <scope>NUCLEOTIDE SEQUENCE</scope>
    <source>
        <strain evidence="7">CP4</strain>
    </source>
</reference>
<dbReference type="RefSeq" id="WP_002299075.1">
    <property type="nucleotide sequence ID" value="NZ_AP019394.1"/>
</dbReference>
<organism evidence="6 11">
    <name type="scientific">Enterococcus faecium</name>
    <name type="common">Streptococcus faecium</name>
    <dbReference type="NCBI Taxonomy" id="1352"/>
    <lineage>
        <taxon>Bacteria</taxon>
        <taxon>Bacillati</taxon>
        <taxon>Bacillota</taxon>
        <taxon>Bacilli</taxon>
        <taxon>Lactobacillales</taxon>
        <taxon>Enterococcaceae</taxon>
        <taxon>Enterococcus</taxon>
    </lineage>
</organism>
<evidence type="ECO:0000313" key="6">
    <source>
        <dbReference type="EMBL" id="KWX17834.1"/>
    </source>
</evidence>
<dbReference type="InterPro" id="IPR036271">
    <property type="entry name" value="Tet_transcr_reg_TetR-rel_C_sf"/>
</dbReference>
<protein>
    <submittedName>
        <fullName evidence="6">TetR family transcriptional regulator</fullName>
    </submittedName>
    <submittedName>
        <fullName evidence="7">TetR/AcrR family transcriptional regulator C-terminal domain-containing protein</fullName>
    </submittedName>
</protein>
<dbReference type="GO" id="GO:0045892">
    <property type="term" value="P:negative regulation of DNA-templated transcription"/>
    <property type="evidence" value="ECO:0007669"/>
    <property type="project" value="InterPro"/>
</dbReference>
<reference evidence="9 12" key="2">
    <citation type="submission" date="2017-05" db="EMBL/GenBank/DDBJ databases">
        <title>The Genome Sequence of Enterococcus faecium 6F2_DIV0138.</title>
        <authorList>
            <consortium name="The Broad Institute Genomics Platform"/>
            <consortium name="The Broad Institute Genomic Center for Infectious Diseases"/>
            <person name="Earl A."/>
            <person name="Manson A."/>
            <person name="Schwartman J."/>
            <person name="Gilmore M."/>
            <person name="Abouelleil A."/>
            <person name="Cao P."/>
            <person name="Chapman S."/>
            <person name="Cusick C."/>
            <person name="Shea T."/>
            <person name="Young S."/>
            <person name="Neafsey D."/>
            <person name="Nusbaum C."/>
            <person name="Birren B."/>
        </authorList>
    </citation>
    <scope>NUCLEOTIDE SEQUENCE [LARGE SCALE GENOMIC DNA]</scope>
    <source>
        <strain evidence="9 12">6F2_DIV0138</strain>
    </source>
</reference>
<dbReference type="SUPFAM" id="SSF46689">
    <property type="entry name" value="Homeodomain-like"/>
    <property type="match status" value="1"/>
</dbReference>
<evidence type="ECO:0000313" key="12">
    <source>
        <dbReference type="Proteomes" id="UP000194737"/>
    </source>
</evidence>
<dbReference type="EMBL" id="NGLB01000001">
    <property type="protein sequence ID" value="OTO01014.1"/>
    <property type="molecule type" value="Genomic_DNA"/>
</dbReference>
<evidence type="ECO:0000256" key="2">
    <source>
        <dbReference type="ARBA" id="ARBA00023125"/>
    </source>
</evidence>
<dbReference type="SUPFAM" id="SSF48498">
    <property type="entry name" value="Tetracyclin repressor-like, C-terminal domain"/>
    <property type="match status" value="1"/>
</dbReference>
<proteinExistence type="predicted"/>
<reference evidence="10 13" key="3">
    <citation type="submission" date="2017-12" db="EMBL/GenBank/DDBJ databases">
        <title>A pool of 800 enterococci isolated from chicken carcass rinse samples from New Zealand.</title>
        <authorList>
            <person name="Zhang J."/>
            <person name="Rogers L."/>
            <person name="Midwinter A."/>
            <person name="French N."/>
        </authorList>
    </citation>
    <scope>NUCLEOTIDE SEQUENCE [LARGE SCALE GENOMIC DNA]</scope>
    <source>
        <strain evidence="10 13">EN697</strain>
    </source>
</reference>
<dbReference type="PANTHER" id="PTHR30055:SF234">
    <property type="entry name" value="HTH-TYPE TRANSCRIPTIONAL REGULATOR BETI"/>
    <property type="match status" value="1"/>
</dbReference>
<dbReference type="EMBL" id="PJVH01000007">
    <property type="protein sequence ID" value="RXU90779.1"/>
    <property type="molecule type" value="Genomic_DNA"/>
</dbReference>
<evidence type="ECO:0000256" key="4">
    <source>
        <dbReference type="PROSITE-ProRule" id="PRU00335"/>
    </source>
</evidence>
<evidence type="ECO:0000313" key="7">
    <source>
        <dbReference type="EMBL" id="MDC4248425.1"/>
    </source>
</evidence>
<dbReference type="Proteomes" id="UP000070452">
    <property type="component" value="Unassembled WGS sequence"/>
</dbReference>
<dbReference type="Gene3D" id="1.10.10.60">
    <property type="entry name" value="Homeodomain-like"/>
    <property type="match status" value="1"/>
</dbReference>